<evidence type="ECO:0000256" key="1">
    <source>
        <dbReference type="ARBA" id="ARBA00000085"/>
    </source>
</evidence>
<evidence type="ECO:0000313" key="7">
    <source>
        <dbReference type="Proteomes" id="UP000282818"/>
    </source>
</evidence>
<dbReference type="Gene3D" id="1.10.287.130">
    <property type="match status" value="1"/>
</dbReference>
<dbReference type="Gene3D" id="3.30.565.10">
    <property type="entry name" value="Histidine kinase-like ATPase, C-terminal domain"/>
    <property type="match status" value="1"/>
</dbReference>
<feature type="domain" description="Histidine kinase" evidence="5">
    <location>
        <begin position="69"/>
        <end position="309"/>
    </location>
</feature>
<dbReference type="InterPro" id="IPR005467">
    <property type="entry name" value="His_kinase_dom"/>
</dbReference>
<evidence type="ECO:0000313" key="6">
    <source>
        <dbReference type="EMBL" id="RVU32323.1"/>
    </source>
</evidence>
<dbReference type="InterPro" id="IPR004358">
    <property type="entry name" value="Sig_transdc_His_kin-like_C"/>
</dbReference>
<evidence type="ECO:0000259" key="5">
    <source>
        <dbReference type="PROSITE" id="PS50109"/>
    </source>
</evidence>
<evidence type="ECO:0000256" key="3">
    <source>
        <dbReference type="ARBA" id="ARBA00022553"/>
    </source>
</evidence>
<reference evidence="6 7" key="1">
    <citation type="submission" date="2019-01" db="EMBL/GenBank/DDBJ databases">
        <authorList>
            <person name="Chen W.-M."/>
        </authorList>
    </citation>
    <scope>NUCLEOTIDE SEQUENCE [LARGE SCALE GENOMIC DNA]</scope>
    <source>
        <strain evidence="6 7">HPM-16</strain>
    </source>
</reference>
<dbReference type="PANTHER" id="PTHR43065">
    <property type="entry name" value="SENSOR HISTIDINE KINASE"/>
    <property type="match status" value="1"/>
</dbReference>
<dbReference type="SUPFAM" id="SSF55874">
    <property type="entry name" value="ATPase domain of HSP90 chaperone/DNA topoisomerase II/histidine kinase"/>
    <property type="match status" value="1"/>
</dbReference>
<keyword evidence="6" id="KW-0418">Kinase</keyword>
<dbReference type="SUPFAM" id="SSF47384">
    <property type="entry name" value="Homodimeric domain of signal transducing histidine kinase"/>
    <property type="match status" value="1"/>
</dbReference>
<dbReference type="AlphaFoldDB" id="A0A437QD59"/>
<dbReference type="EC" id="2.7.13.3" evidence="2"/>
<dbReference type="InterPro" id="IPR003594">
    <property type="entry name" value="HATPase_dom"/>
</dbReference>
<dbReference type="InterPro" id="IPR036890">
    <property type="entry name" value="HATPase_C_sf"/>
</dbReference>
<comment type="catalytic activity">
    <reaction evidence="1">
        <text>ATP + protein L-histidine = ADP + protein N-phospho-L-histidine.</text>
        <dbReference type="EC" id="2.7.13.3"/>
    </reaction>
</comment>
<dbReference type="EMBL" id="SACQ01000001">
    <property type="protein sequence ID" value="RVU32323.1"/>
    <property type="molecule type" value="Genomic_DNA"/>
</dbReference>
<comment type="caution">
    <text evidence="6">The sequence shown here is derived from an EMBL/GenBank/DDBJ whole genome shotgun (WGS) entry which is preliminary data.</text>
</comment>
<dbReference type="CDD" id="cd00082">
    <property type="entry name" value="HisKA"/>
    <property type="match status" value="1"/>
</dbReference>
<dbReference type="GO" id="GO:0000155">
    <property type="term" value="F:phosphorelay sensor kinase activity"/>
    <property type="evidence" value="ECO:0007669"/>
    <property type="project" value="InterPro"/>
</dbReference>
<name>A0A437QD59_9GAMM</name>
<protein>
    <recommendedName>
        <fullName evidence="2">histidine kinase</fullName>
        <ecNumber evidence="2">2.7.13.3</ecNumber>
    </recommendedName>
</protein>
<dbReference type="PROSITE" id="PS50109">
    <property type="entry name" value="HIS_KIN"/>
    <property type="match status" value="1"/>
</dbReference>
<dbReference type="SMART" id="SM00387">
    <property type="entry name" value="HATPase_c"/>
    <property type="match status" value="1"/>
</dbReference>
<dbReference type="PANTHER" id="PTHR43065:SF50">
    <property type="entry name" value="HISTIDINE KINASE"/>
    <property type="match status" value="1"/>
</dbReference>
<keyword evidence="3" id="KW-0597">Phosphoprotein</keyword>
<feature type="coiled-coil region" evidence="4">
    <location>
        <begin position="12"/>
        <end position="57"/>
    </location>
</feature>
<keyword evidence="7" id="KW-1185">Reference proteome</keyword>
<sequence>MSNDDNPYIKAYEREKRARLEAERQLEDSSRIIYKKNQALEDSYEKLKSQQALMLKQEKLATLGTLSAGVAHEINNPLAFVASNVSTLQSYLQLYQHVQTLLETHYPRETMVPALRSYLEANDFEYINEDAEELLEDTLEGLKRVANIVQSLKNFAYDQPAKRQSADINEGIESTLKLLKLPLEHIEVEKHLAPLPNIDCNPSELNQVILNLLTNAADALDGRSQPKISIKTYLNGSEILITISDNGCGMPESVVSNIFVPFFTTKDVGKGTGMGMSISYGIVESHGGSIEVISEEDKGSEFTIRLPVT</sequence>
<dbReference type="PRINTS" id="PR00344">
    <property type="entry name" value="BCTRLSENSOR"/>
</dbReference>
<accession>A0A437QD59</accession>
<keyword evidence="6" id="KW-0808">Transferase</keyword>
<organism evidence="6 7">
    <name type="scientific">Neptunomonas marina</name>
    <dbReference type="NCBI Taxonomy" id="1815562"/>
    <lineage>
        <taxon>Bacteria</taxon>
        <taxon>Pseudomonadati</taxon>
        <taxon>Pseudomonadota</taxon>
        <taxon>Gammaproteobacteria</taxon>
        <taxon>Oceanospirillales</taxon>
        <taxon>Oceanospirillaceae</taxon>
        <taxon>Neptunomonas</taxon>
    </lineage>
</organism>
<keyword evidence="4" id="KW-0175">Coiled coil</keyword>
<proteinExistence type="predicted"/>
<dbReference type="InterPro" id="IPR003661">
    <property type="entry name" value="HisK_dim/P_dom"/>
</dbReference>
<dbReference type="RefSeq" id="WP_127692492.1">
    <property type="nucleotide sequence ID" value="NZ_SACQ01000001.1"/>
</dbReference>
<gene>
    <name evidence="6" type="ORF">EOE65_01335</name>
</gene>
<dbReference type="Proteomes" id="UP000282818">
    <property type="component" value="Unassembled WGS sequence"/>
</dbReference>
<dbReference type="InterPro" id="IPR036097">
    <property type="entry name" value="HisK_dim/P_sf"/>
</dbReference>
<dbReference type="Pfam" id="PF02518">
    <property type="entry name" value="HATPase_c"/>
    <property type="match status" value="1"/>
</dbReference>
<evidence type="ECO:0000256" key="2">
    <source>
        <dbReference type="ARBA" id="ARBA00012438"/>
    </source>
</evidence>
<evidence type="ECO:0000256" key="4">
    <source>
        <dbReference type="SAM" id="Coils"/>
    </source>
</evidence>